<proteinExistence type="predicted"/>
<accession>A0A2P1CL89</accession>
<keyword evidence="2" id="KW-1185">Reference proteome</keyword>
<gene>
    <name evidence="1" type="ORF">Vid5_gp20</name>
</gene>
<dbReference type="OrthoDB" id="13241at10239"/>
<sequence length="195" mass="21514">MIINPFSMGVANALMQKHVDMALAAQFDFGEAGITRVHTGVGEISIDGYVYFGLGQMGEVGQVSEQNSTSPTQLSLTLSGLNTQMISIVLNERCIGRSVKTFIVVFGEDMTTLAYNGLFAGKITGTSLVAGSQGAVQFTVSNIFEEWSKGKPWRYTDDSQRKLHNGDRIFRYVAQMSERSIYWGSKKDAPPFRYE</sequence>
<protein>
    <submittedName>
        <fullName evidence="1">Uncharacterized protein</fullName>
    </submittedName>
</protein>
<reference evidence="1 2" key="1">
    <citation type="submission" date="2018-02" db="EMBL/GenBank/DDBJ databases">
        <title>Complete genome sequence of Pantoea phage vB_PagS_Vid5.</title>
        <authorList>
            <person name="Truncaite L."/>
            <person name="Simoliunas E."/>
            <person name="Meskys R."/>
        </authorList>
    </citation>
    <scope>NUCLEOTIDE SEQUENCE [LARGE SCALE GENOMIC DNA]</scope>
</reference>
<evidence type="ECO:0000313" key="1">
    <source>
        <dbReference type="EMBL" id="AVJ51775.1"/>
    </source>
</evidence>
<organism evidence="1 2">
    <name type="scientific">Pantoea phage vB_PagS_Vid5</name>
    <dbReference type="NCBI Taxonomy" id="2099652"/>
    <lineage>
        <taxon>Viruses</taxon>
        <taxon>Duplodnaviria</taxon>
        <taxon>Heunggongvirae</taxon>
        <taxon>Uroviricota</taxon>
        <taxon>Caudoviricetes</taxon>
        <taxon>Vidquintavirus</taxon>
        <taxon>Vidquintavirus Vid5</taxon>
    </lineage>
</organism>
<dbReference type="EMBL" id="MG948468">
    <property type="protein sequence ID" value="AVJ51775.1"/>
    <property type="molecule type" value="Genomic_DNA"/>
</dbReference>
<dbReference type="Proteomes" id="UP000241629">
    <property type="component" value="Segment"/>
</dbReference>
<name>A0A2P1CL89_9CAUD</name>
<evidence type="ECO:0000313" key="2">
    <source>
        <dbReference type="Proteomes" id="UP000241629"/>
    </source>
</evidence>